<dbReference type="SUPFAM" id="SSF51556">
    <property type="entry name" value="Metallo-dependent hydrolases"/>
    <property type="match status" value="1"/>
</dbReference>
<dbReference type="NCBIfam" id="NF006056">
    <property type="entry name" value="PRK08204.1"/>
    <property type="match status" value="1"/>
</dbReference>
<dbReference type="InterPro" id="IPR032466">
    <property type="entry name" value="Metal_Hydrolase"/>
</dbReference>
<organism evidence="2 3">
    <name type="scientific">Paenarthrobacter histidinolovorans</name>
    <dbReference type="NCBI Taxonomy" id="43664"/>
    <lineage>
        <taxon>Bacteria</taxon>
        <taxon>Bacillati</taxon>
        <taxon>Actinomycetota</taxon>
        <taxon>Actinomycetes</taxon>
        <taxon>Micrococcales</taxon>
        <taxon>Micrococcaceae</taxon>
        <taxon>Paenarthrobacter</taxon>
    </lineage>
</organism>
<dbReference type="EC" id="3.5.4.31" evidence="2"/>
<dbReference type="EMBL" id="JBIYEW010000003">
    <property type="protein sequence ID" value="MFK4637545.1"/>
    <property type="molecule type" value="Genomic_DNA"/>
</dbReference>
<keyword evidence="3" id="KW-1185">Reference proteome</keyword>
<dbReference type="Proteomes" id="UP001620520">
    <property type="component" value="Unassembled WGS sequence"/>
</dbReference>
<gene>
    <name evidence="2" type="ORF">ABIA52_000434</name>
</gene>
<dbReference type="PANTHER" id="PTHR43794">
    <property type="entry name" value="AMINOHYDROLASE SSNA-RELATED"/>
    <property type="match status" value="1"/>
</dbReference>
<dbReference type="GO" id="GO:0090614">
    <property type="term" value="F:5'-methylthioadenosine deaminase activity"/>
    <property type="evidence" value="ECO:0007669"/>
    <property type="project" value="UniProtKB-EC"/>
</dbReference>
<evidence type="ECO:0000313" key="2">
    <source>
        <dbReference type="EMBL" id="MFK4637545.1"/>
    </source>
</evidence>
<dbReference type="GO" id="GO:0050270">
    <property type="term" value="F:S-adenosylhomocysteine deaminase activity"/>
    <property type="evidence" value="ECO:0007669"/>
    <property type="project" value="UniProtKB-EC"/>
</dbReference>
<evidence type="ECO:0000313" key="3">
    <source>
        <dbReference type="Proteomes" id="UP001620520"/>
    </source>
</evidence>
<dbReference type="InterPro" id="IPR006680">
    <property type="entry name" value="Amidohydro-rel"/>
</dbReference>
<dbReference type="Gene3D" id="3.20.20.140">
    <property type="entry name" value="Metal-dependent hydrolases"/>
    <property type="match status" value="1"/>
</dbReference>
<dbReference type="EC" id="3.5.4.28" evidence="2"/>
<protein>
    <submittedName>
        <fullName evidence="2">5-methylthioadenosine/S-adenosylhomocysteine deaminase</fullName>
        <ecNumber evidence="2">3.5.4.28</ecNumber>
        <ecNumber evidence="2">3.5.4.31</ecNumber>
    </submittedName>
</protein>
<feature type="domain" description="Amidohydrolase-related" evidence="1">
    <location>
        <begin position="58"/>
        <end position="417"/>
    </location>
</feature>
<sequence length="475" mass="50865">MSQGNLIFKGGRIVTMDDQLGVIDHGDVLIEDGVITYVGPEAPTPRGDTVVVDAKGGIITPGFVDTHRHCWMTCLRGLNVDHTLMEYLEFVRQNVVNLFGVEDIFLGNHLGALEALDAGITTVFDHSHNIIGPEYADAAVEGLRRAGIRAVFGYGFHDGHAEHSGFDSPEDRYRDARRIAKSLEDNPLLGFGVALSETGMVPWSQTKKEIAVGRELGGLITLHMACAPGLAVSTGLNELVDQGLLGPDFVLSHGVLLSDEQLDMVRDAGASIAVVHDSELGMGEGPVVLHRAFQKGLKTGFGADFAPLINGDLFGMIRLSLAVTRGALHADTVARGELIGSVGVPMRYFLEMATVRGAEALGLGTQVGSLTPGKRGDVVLLKPEGMSLVPLPEPIESYPLYTSSRNVNAVAVDGRLVKNHGELLGVDLQDLRSRAEESHERVYAAGARAPFAMSPQWREENAAFNAYCLANMAAE</sequence>
<reference evidence="2 3" key="1">
    <citation type="submission" date="2024-10" db="EMBL/GenBank/DDBJ databases">
        <title>Novel secondary metabolite-producing bacteria for plant disease control.</title>
        <authorList>
            <person name="Chevrette M."/>
        </authorList>
    </citation>
    <scope>NUCLEOTIDE SEQUENCE [LARGE SCALE GENOMIC DNA]</scope>
    <source>
        <strain evidence="2 3">J30 TE3557</strain>
    </source>
</reference>
<proteinExistence type="predicted"/>
<keyword evidence="2" id="KW-0378">Hydrolase</keyword>
<evidence type="ECO:0000259" key="1">
    <source>
        <dbReference type="Pfam" id="PF01979"/>
    </source>
</evidence>
<dbReference type="InterPro" id="IPR011059">
    <property type="entry name" value="Metal-dep_hydrolase_composite"/>
</dbReference>
<dbReference type="Pfam" id="PF01979">
    <property type="entry name" value="Amidohydro_1"/>
    <property type="match status" value="1"/>
</dbReference>
<comment type="caution">
    <text evidence="2">The sequence shown here is derived from an EMBL/GenBank/DDBJ whole genome shotgun (WGS) entry which is preliminary data.</text>
</comment>
<name>A0ABW8N0K3_9MICC</name>
<dbReference type="InterPro" id="IPR050287">
    <property type="entry name" value="MTA/SAH_deaminase"/>
</dbReference>
<dbReference type="SUPFAM" id="SSF51338">
    <property type="entry name" value="Composite domain of metallo-dependent hydrolases"/>
    <property type="match status" value="1"/>
</dbReference>
<dbReference type="PANTHER" id="PTHR43794:SF5">
    <property type="entry name" value="CHLOROHYDROLASE FAMILY PROTEIN"/>
    <property type="match status" value="1"/>
</dbReference>
<accession>A0ABW8N0K3</accession>
<dbReference type="Gene3D" id="2.30.40.10">
    <property type="entry name" value="Urease, subunit C, domain 1"/>
    <property type="match status" value="1"/>
</dbReference>
<dbReference type="RefSeq" id="WP_189020006.1">
    <property type="nucleotide sequence ID" value="NZ_BMPM01000008.1"/>
</dbReference>